<dbReference type="InterPro" id="IPR012727">
    <property type="entry name" value="Gly_oxidase_ThiO"/>
</dbReference>
<evidence type="ECO:0000256" key="3">
    <source>
        <dbReference type="ARBA" id="ARBA00023002"/>
    </source>
</evidence>
<comment type="caution">
    <text evidence="7">The sequence shown here is derived from an EMBL/GenBank/DDBJ whole genome shotgun (WGS) entry which is preliminary data.</text>
</comment>
<dbReference type="UniPathway" id="UPA00060"/>
<name>A0A6I3IE85_9MICO</name>
<evidence type="ECO:0000256" key="4">
    <source>
        <dbReference type="ARBA" id="ARBA00049872"/>
    </source>
</evidence>
<dbReference type="PANTHER" id="PTHR13847:SF289">
    <property type="entry name" value="GLYCINE OXIDASE"/>
    <property type="match status" value="1"/>
</dbReference>
<keyword evidence="2" id="KW-0784">Thiamine biosynthesis</keyword>
<dbReference type="GO" id="GO:0009228">
    <property type="term" value="P:thiamine biosynthetic process"/>
    <property type="evidence" value="ECO:0007669"/>
    <property type="project" value="UniProtKB-KW"/>
</dbReference>
<dbReference type="GO" id="GO:0043799">
    <property type="term" value="F:glycine oxidase activity"/>
    <property type="evidence" value="ECO:0007669"/>
    <property type="project" value="UniProtKB-EC"/>
</dbReference>
<evidence type="ECO:0000256" key="1">
    <source>
        <dbReference type="ARBA" id="ARBA00004948"/>
    </source>
</evidence>
<protein>
    <recommendedName>
        <fullName evidence="5">glycine oxidase</fullName>
        <ecNumber evidence="5">1.4.3.19</ecNumber>
    </recommendedName>
</protein>
<dbReference type="Pfam" id="PF01266">
    <property type="entry name" value="DAO"/>
    <property type="match status" value="1"/>
</dbReference>
<dbReference type="EC" id="1.4.3.19" evidence="5"/>
<dbReference type="Gene3D" id="3.30.9.10">
    <property type="entry name" value="D-Amino Acid Oxidase, subunit A, domain 2"/>
    <property type="match status" value="1"/>
</dbReference>
<comment type="pathway">
    <text evidence="1">Cofactor biosynthesis; thiamine diphosphate biosynthesis.</text>
</comment>
<dbReference type="RefSeq" id="WP_154592317.1">
    <property type="nucleotide sequence ID" value="NZ_WLVL01000016.1"/>
</dbReference>
<evidence type="ECO:0000259" key="6">
    <source>
        <dbReference type="Pfam" id="PF01266"/>
    </source>
</evidence>
<evidence type="ECO:0000313" key="8">
    <source>
        <dbReference type="Proteomes" id="UP000431092"/>
    </source>
</evidence>
<organism evidence="7 8">
    <name type="scientific">Arsenicicoccus cauae</name>
    <dbReference type="NCBI Taxonomy" id="2663847"/>
    <lineage>
        <taxon>Bacteria</taxon>
        <taxon>Bacillati</taxon>
        <taxon>Actinomycetota</taxon>
        <taxon>Actinomycetes</taxon>
        <taxon>Micrococcales</taxon>
        <taxon>Intrasporangiaceae</taxon>
        <taxon>Arsenicicoccus</taxon>
    </lineage>
</organism>
<dbReference type="GO" id="GO:0005737">
    <property type="term" value="C:cytoplasm"/>
    <property type="evidence" value="ECO:0007669"/>
    <property type="project" value="TreeGrafter"/>
</dbReference>
<evidence type="ECO:0000313" key="7">
    <source>
        <dbReference type="EMBL" id="MTB70973.1"/>
    </source>
</evidence>
<dbReference type="PROSITE" id="PS51257">
    <property type="entry name" value="PROKAR_LIPOPROTEIN"/>
    <property type="match status" value="1"/>
</dbReference>
<gene>
    <name evidence="7" type="primary">thiO</name>
    <name evidence="7" type="ORF">GGG17_03090</name>
</gene>
<keyword evidence="3 7" id="KW-0560">Oxidoreductase</keyword>
<dbReference type="Proteomes" id="UP000431092">
    <property type="component" value="Unassembled WGS sequence"/>
</dbReference>
<dbReference type="EMBL" id="WLVL01000016">
    <property type="protein sequence ID" value="MTB70973.1"/>
    <property type="molecule type" value="Genomic_DNA"/>
</dbReference>
<dbReference type="NCBIfam" id="TIGR02352">
    <property type="entry name" value="thiamin_ThiO"/>
    <property type="match status" value="1"/>
</dbReference>
<feature type="domain" description="FAD dependent oxidoreductase" evidence="6">
    <location>
        <begin position="7"/>
        <end position="357"/>
    </location>
</feature>
<dbReference type="GO" id="GO:0050660">
    <property type="term" value="F:flavin adenine dinucleotide binding"/>
    <property type="evidence" value="ECO:0007669"/>
    <property type="project" value="InterPro"/>
</dbReference>
<dbReference type="InterPro" id="IPR006076">
    <property type="entry name" value="FAD-dep_OxRdtase"/>
</dbReference>
<evidence type="ECO:0000256" key="5">
    <source>
        <dbReference type="ARBA" id="ARBA00050018"/>
    </source>
</evidence>
<dbReference type="SUPFAM" id="SSF51905">
    <property type="entry name" value="FAD/NAD(P)-binding domain"/>
    <property type="match status" value="1"/>
</dbReference>
<dbReference type="AlphaFoldDB" id="A0A6I3IE85"/>
<dbReference type="PANTHER" id="PTHR13847">
    <property type="entry name" value="SARCOSINE DEHYDROGENASE-RELATED"/>
    <property type="match status" value="1"/>
</dbReference>
<dbReference type="GO" id="GO:0009229">
    <property type="term" value="P:thiamine diphosphate biosynthetic process"/>
    <property type="evidence" value="ECO:0007669"/>
    <property type="project" value="UniProtKB-UniPathway"/>
</dbReference>
<comment type="catalytic activity">
    <reaction evidence="4">
        <text>glycine + O2 + H2O = glyoxylate + H2O2 + NH4(+)</text>
        <dbReference type="Rhea" id="RHEA:11532"/>
        <dbReference type="ChEBI" id="CHEBI:15377"/>
        <dbReference type="ChEBI" id="CHEBI:15379"/>
        <dbReference type="ChEBI" id="CHEBI:16240"/>
        <dbReference type="ChEBI" id="CHEBI:28938"/>
        <dbReference type="ChEBI" id="CHEBI:36655"/>
        <dbReference type="ChEBI" id="CHEBI:57305"/>
        <dbReference type="EC" id="1.4.3.19"/>
    </reaction>
</comment>
<reference evidence="7 8" key="1">
    <citation type="submission" date="2019-11" db="EMBL/GenBank/DDBJ databases">
        <title>Whole genome sequencing identifies a novel species of the genus Arsenicicoccus isolated from human blood.</title>
        <authorList>
            <person name="Jeong J.H."/>
            <person name="Kweon O.J."/>
            <person name="Kim H.R."/>
            <person name="Kim T.-H."/>
            <person name="Ha S.-M."/>
            <person name="Lee M.-K."/>
        </authorList>
    </citation>
    <scope>NUCLEOTIDE SEQUENCE [LARGE SCALE GENOMIC DNA]</scope>
    <source>
        <strain evidence="7 8">MKL-02</strain>
    </source>
</reference>
<dbReference type="InterPro" id="IPR036188">
    <property type="entry name" value="FAD/NAD-bd_sf"/>
</dbReference>
<proteinExistence type="predicted"/>
<accession>A0A6I3IE85</accession>
<dbReference type="SUPFAM" id="SSF54373">
    <property type="entry name" value="FAD-linked reductases, C-terminal domain"/>
    <property type="match status" value="1"/>
</dbReference>
<dbReference type="Gene3D" id="3.50.50.60">
    <property type="entry name" value="FAD/NAD(P)-binding domain"/>
    <property type="match status" value="1"/>
</dbReference>
<keyword evidence="8" id="KW-1185">Reference proteome</keyword>
<evidence type="ECO:0000256" key="2">
    <source>
        <dbReference type="ARBA" id="ARBA00022977"/>
    </source>
</evidence>
<sequence length="389" mass="40638">MSPPGPRVVVLGGGVVGLACAWSLARRGADVELWDPAPGQGASHAAGGMLAPVSEATYEEEDLLALALASHARWPDFAARLEAGSDISPDLHTEGALHVGMDLDDAREVWRTADLLERYSLPYQRLSSRELRWVAPALAPGARTALLVESDLWVDNRFVVQGLLAASARAGVELVPRRGGLVLEDGRVVGVTSCDHGPPLESRCDTVVLASGVDSGGVPGVAELVHLPLRPVKGQILRMSGARGLLGHTVRGTVHGDHVYLIPRATGELVIGATSEELGDTQVTGRGLLELLRAATTLLPEVGELTLVDAVARLRPGTPDNGPLLGRVGTPGLVVATGHFRHGMLLAPVTADLVTELVLDGTTDVAEAAPFAATRYTPTPLPLSPPTPQ</sequence>